<feature type="domain" description="DUF6787" evidence="2">
    <location>
        <begin position="18"/>
        <end position="97"/>
    </location>
</feature>
<protein>
    <submittedName>
        <fullName evidence="3">Diacylglyceryl transferase</fullName>
    </submittedName>
</protein>
<keyword evidence="4" id="KW-1185">Reference proteome</keyword>
<name>A0ABU3BGZ4_9FLAO</name>
<keyword evidence="1" id="KW-0812">Transmembrane</keyword>
<sequence>MEKLKKRWGIDSNFQIIIIFIVFAITGSASAKLAAPLTELIGLKRELVSGWIYWPIRILLIFPIYQVLLVFFGWLFGQYKFFWAFEKKMLKRLGLGFIFK</sequence>
<feature type="transmembrane region" description="Helical" evidence="1">
    <location>
        <begin position="12"/>
        <end position="31"/>
    </location>
</feature>
<dbReference type="EMBL" id="JAVRHU010000002">
    <property type="protein sequence ID" value="MDT0621400.1"/>
    <property type="molecule type" value="Genomic_DNA"/>
</dbReference>
<keyword evidence="1" id="KW-1133">Transmembrane helix</keyword>
<feature type="transmembrane region" description="Helical" evidence="1">
    <location>
        <begin position="51"/>
        <end position="77"/>
    </location>
</feature>
<proteinExistence type="predicted"/>
<dbReference type="Proteomes" id="UP001250662">
    <property type="component" value="Unassembled WGS sequence"/>
</dbReference>
<gene>
    <name evidence="3" type="ORF">RM520_07180</name>
</gene>
<organism evidence="3 4">
    <name type="scientific">Croceitalea vernalis</name>
    <dbReference type="NCBI Taxonomy" id="3075599"/>
    <lineage>
        <taxon>Bacteria</taxon>
        <taxon>Pseudomonadati</taxon>
        <taxon>Bacteroidota</taxon>
        <taxon>Flavobacteriia</taxon>
        <taxon>Flavobacteriales</taxon>
        <taxon>Flavobacteriaceae</taxon>
        <taxon>Croceitalea</taxon>
    </lineage>
</organism>
<evidence type="ECO:0000313" key="3">
    <source>
        <dbReference type="EMBL" id="MDT0621400.1"/>
    </source>
</evidence>
<dbReference type="GO" id="GO:0016740">
    <property type="term" value="F:transferase activity"/>
    <property type="evidence" value="ECO:0007669"/>
    <property type="project" value="UniProtKB-KW"/>
</dbReference>
<comment type="caution">
    <text evidence="3">The sequence shown here is derived from an EMBL/GenBank/DDBJ whole genome shotgun (WGS) entry which is preliminary data.</text>
</comment>
<keyword evidence="1" id="KW-0472">Membrane</keyword>
<reference evidence="3 4" key="1">
    <citation type="submission" date="2023-09" db="EMBL/GenBank/DDBJ databases">
        <authorList>
            <person name="Rey-Velasco X."/>
        </authorList>
    </citation>
    <scope>NUCLEOTIDE SEQUENCE [LARGE SCALE GENOMIC DNA]</scope>
    <source>
        <strain evidence="3 4">P007</strain>
    </source>
</reference>
<dbReference type="InterPro" id="IPR046714">
    <property type="entry name" value="DUF6787"/>
</dbReference>
<keyword evidence="3" id="KW-0808">Transferase</keyword>
<evidence type="ECO:0000256" key="1">
    <source>
        <dbReference type="SAM" id="Phobius"/>
    </source>
</evidence>
<accession>A0ABU3BGZ4</accession>
<evidence type="ECO:0000259" key="2">
    <source>
        <dbReference type="Pfam" id="PF20584"/>
    </source>
</evidence>
<dbReference type="Pfam" id="PF20584">
    <property type="entry name" value="DUF6787"/>
    <property type="match status" value="1"/>
</dbReference>
<dbReference type="RefSeq" id="WP_311387485.1">
    <property type="nucleotide sequence ID" value="NZ_JAVRHU010000002.1"/>
</dbReference>
<evidence type="ECO:0000313" key="4">
    <source>
        <dbReference type="Proteomes" id="UP001250662"/>
    </source>
</evidence>